<keyword evidence="2" id="KW-1185">Reference proteome</keyword>
<protein>
    <submittedName>
        <fullName evidence="1">Uncharacterized protein</fullName>
    </submittedName>
</protein>
<name>A0A6A6DPQ7_9PEZI</name>
<feature type="non-terminal residue" evidence="1">
    <location>
        <position position="1"/>
    </location>
</feature>
<proteinExistence type="predicted"/>
<accession>A0A6A6DPQ7</accession>
<dbReference type="AlphaFoldDB" id="A0A6A6DPQ7"/>
<gene>
    <name evidence="1" type="ORF">K469DRAFT_588873</name>
</gene>
<organism evidence="1 2">
    <name type="scientific">Zopfia rhizophila CBS 207.26</name>
    <dbReference type="NCBI Taxonomy" id="1314779"/>
    <lineage>
        <taxon>Eukaryota</taxon>
        <taxon>Fungi</taxon>
        <taxon>Dikarya</taxon>
        <taxon>Ascomycota</taxon>
        <taxon>Pezizomycotina</taxon>
        <taxon>Dothideomycetes</taxon>
        <taxon>Dothideomycetes incertae sedis</taxon>
        <taxon>Zopfiaceae</taxon>
        <taxon>Zopfia</taxon>
    </lineage>
</organism>
<dbReference type="EMBL" id="ML994652">
    <property type="protein sequence ID" value="KAF2181481.1"/>
    <property type="molecule type" value="Genomic_DNA"/>
</dbReference>
<sequence>RKALKMRLANGRKWQKICREFGLDLLYLIPFTPEALYFYHKLIKEDIDAFHVLVKEKRQFIDQLCKFRTLMLDILLKDQNIKF</sequence>
<dbReference type="Proteomes" id="UP000800200">
    <property type="component" value="Unassembled WGS sequence"/>
</dbReference>
<reference evidence="1" key="1">
    <citation type="journal article" date="2020" name="Stud. Mycol.">
        <title>101 Dothideomycetes genomes: a test case for predicting lifestyles and emergence of pathogens.</title>
        <authorList>
            <person name="Haridas S."/>
            <person name="Albert R."/>
            <person name="Binder M."/>
            <person name="Bloem J."/>
            <person name="Labutti K."/>
            <person name="Salamov A."/>
            <person name="Andreopoulos B."/>
            <person name="Baker S."/>
            <person name="Barry K."/>
            <person name="Bills G."/>
            <person name="Bluhm B."/>
            <person name="Cannon C."/>
            <person name="Castanera R."/>
            <person name="Culley D."/>
            <person name="Daum C."/>
            <person name="Ezra D."/>
            <person name="Gonzalez J."/>
            <person name="Henrissat B."/>
            <person name="Kuo A."/>
            <person name="Liang C."/>
            <person name="Lipzen A."/>
            <person name="Lutzoni F."/>
            <person name="Magnuson J."/>
            <person name="Mondo S."/>
            <person name="Nolan M."/>
            <person name="Ohm R."/>
            <person name="Pangilinan J."/>
            <person name="Park H.-J."/>
            <person name="Ramirez L."/>
            <person name="Alfaro M."/>
            <person name="Sun H."/>
            <person name="Tritt A."/>
            <person name="Yoshinaga Y."/>
            <person name="Zwiers L.-H."/>
            <person name="Turgeon B."/>
            <person name="Goodwin S."/>
            <person name="Spatafora J."/>
            <person name="Crous P."/>
            <person name="Grigoriev I."/>
        </authorList>
    </citation>
    <scope>NUCLEOTIDE SEQUENCE</scope>
    <source>
        <strain evidence="1">CBS 207.26</strain>
    </source>
</reference>
<evidence type="ECO:0000313" key="1">
    <source>
        <dbReference type="EMBL" id="KAF2181481.1"/>
    </source>
</evidence>
<evidence type="ECO:0000313" key="2">
    <source>
        <dbReference type="Proteomes" id="UP000800200"/>
    </source>
</evidence>